<comment type="caution">
    <text evidence="2">The sequence shown here is derived from an EMBL/GenBank/DDBJ whole genome shotgun (WGS) entry which is preliminary data.</text>
</comment>
<name>A0ABU0J6L1_9HYPH</name>
<reference evidence="2 3" key="1">
    <citation type="submission" date="2023-07" db="EMBL/GenBank/DDBJ databases">
        <title>Genomic Encyclopedia of Type Strains, Phase IV (KMG-IV): sequencing the most valuable type-strain genomes for metagenomic binning, comparative biology and taxonomic classification.</title>
        <authorList>
            <person name="Goeker M."/>
        </authorList>
    </citation>
    <scope>NUCLEOTIDE SEQUENCE [LARGE SCALE GENOMIC DNA]</scope>
    <source>
        <strain evidence="2 3">DSM 19619</strain>
    </source>
</reference>
<keyword evidence="3" id="KW-1185">Reference proteome</keyword>
<proteinExistence type="predicted"/>
<dbReference type="InterPro" id="IPR040602">
    <property type="entry name" value="Cucumopine_C"/>
</dbReference>
<protein>
    <recommendedName>
        <fullName evidence="1">Cucumopine synthase C-terminal helical bundle domain-containing protein</fullName>
    </recommendedName>
</protein>
<dbReference type="RefSeq" id="WP_307273096.1">
    <property type="nucleotide sequence ID" value="NZ_JAUSVX010000004.1"/>
</dbReference>
<sequence>MSDRSLSEVVRAIREETDKIRAAEPEEVYKIRTGAMDNQAGTNGQYFTTWDFANGMIRDMSMYTWYHFVELAEDESFSLDQLCAVVNLFDHPYSNYLRYSGFPKLGGFALALRRHLPSAASRQDAVEAVRAMCAYTNLLSAWSFHYFPWNLGAGQFGYAAPGEPLPSLSDLSRRVAIRDGRRVRLTWKPLGITVEAILAVRENPDLCEDIVAALPFTILQDHAVVSGEAIYAWAPVVSTAPVQVKERQCDAPVGRIRFSQGTGNKLIIQYGAATEDIATPVLGEVVPEHKDRLVEVGRHVMKSTFETKEPIWLEVALA</sequence>
<gene>
    <name evidence="2" type="ORF">QO011_002913</name>
</gene>
<dbReference type="Proteomes" id="UP001242480">
    <property type="component" value="Unassembled WGS sequence"/>
</dbReference>
<dbReference type="EMBL" id="JAUSVX010000004">
    <property type="protein sequence ID" value="MDQ0469897.1"/>
    <property type="molecule type" value="Genomic_DNA"/>
</dbReference>
<dbReference type="Gene3D" id="2.40.100.20">
    <property type="match status" value="1"/>
</dbReference>
<organism evidence="2 3">
    <name type="scientific">Labrys wisconsinensis</name>
    <dbReference type="NCBI Taxonomy" id="425677"/>
    <lineage>
        <taxon>Bacteria</taxon>
        <taxon>Pseudomonadati</taxon>
        <taxon>Pseudomonadota</taxon>
        <taxon>Alphaproteobacteria</taxon>
        <taxon>Hyphomicrobiales</taxon>
        <taxon>Xanthobacteraceae</taxon>
        <taxon>Labrys</taxon>
    </lineage>
</organism>
<evidence type="ECO:0000259" key="1">
    <source>
        <dbReference type="Pfam" id="PF18631"/>
    </source>
</evidence>
<accession>A0ABU0J6L1</accession>
<feature type="domain" description="Cucumopine synthase C-terminal helical bundle" evidence="1">
    <location>
        <begin position="7"/>
        <end position="145"/>
    </location>
</feature>
<dbReference type="Pfam" id="PF18631">
    <property type="entry name" value="Cucumopine_C"/>
    <property type="match status" value="1"/>
</dbReference>
<evidence type="ECO:0000313" key="3">
    <source>
        <dbReference type="Proteomes" id="UP001242480"/>
    </source>
</evidence>
<evidence type="ECO:0000313" key="2">
    <source>
        <dbReference type="EMBL" id="MDQ0469897.1"/>
    </source>
</evidence>